<dbReference type="OrthoDB" id="1439363at2"/>
<dbReference type="RefSeq" id="WP_139515090.1">
    <property type="nucleotide sequence ID" value="NZ_CP040896.1"/>
</dbReference>
<evidence type="ECO:0000313" key="1">
    <source>
        <dbReference type="EMBL" id="QDA59910.1"/>
    </source>
</evidence>
<proteinExistence type="predicted"/>
<dbReference type="KEGG" id="hyj:FHG12_07215"/>
<protein>
    <submittedName>
        <fullName evidence="1">Uncharacterized protein</fullName>
    </submittedName>
</protein>
<dbReference type="Proteomes" id="UP000305398">
    <property type="component" value="Chromosome"/>
</dbReference>
<dbReference type="AlphaFoldDB" id="A0A5B7ZY68"/>
<sequence>MPISADQARDLAKAFLDVSHQLGVFRFANWASLTPAQRQRIEDTEWDLLNYSSSLVTSAVGIALDDMQHDLGTITEATVKAKKAVETIDKVKDIIKVATAVVALGGAIVSKNPKAIVGAAKDLLATTKTLAKSPEEAPE</sequence>
<name>A0A5B7ZY68_9BACT</name>
<accession>A0A5B7ZY68</accession>
<dbReference type="EMBL" id="CP040896">
    <property type="protein sequence ID" value="QDA59910.1"/>
    <property type="molecule type" value="Genomic_DNA"/>
</dbReference>
<organism evidence="1 2">
    <name type="scientific">Hymenobacter jejuensis</name>
    <dbReference type="NCBI Taxonomy" id="2502781"/>
    <lineage>
        <taxon>Bacteria</taxon>
        <taxon>Pseudomonadati</taxon>
        <taxon>Bacteroidota</taxon>
        <taxon>Cytophagia</taxon>
        <taxon>Cytophagales</taxon>
        <taxon>Hymenobacteraceae</taxon>
        <taxon>Hymenobacter</taxon>
    </lineage>
</organism>
<reference evidence="1 2" key="1">
    <citation type="submission" date="2019-06" db="EMBL/GenBank/DDBJ databases">
        <authorList>
            <person name="Srinivasan S."/>
        </authorList>
    </citation>
    <scope>NUCLEOTIDE SEQUENCE [LARGE SCALE GENOMIC DNA]</scope>
    <source>
        <strain evidence="1 2">17J68-5</strain>
    </source>
</reference>
<gene>
    <name evidence="1" type="ORF">FHG12_07215</name>
</gene>
<keyword evidence="2" id="KW-1185">Reference proteome</keyword>
<evidence type="ECO:0000313" key="2">
    <source>
        <dbReference type="Proteomes" id="UP000305398"/>
    </source>
</evidence>